<sequence length="207" mass="23642">MAPTVCIAEFPTAMGTTVSSRIRYRRGSQSGMKRRRFALEQMLRTGTIVETLLPPRENCESRRLDYPDTISDCSVVDRSAEYATNVDEDYKRLVAERRRDLLSIVVRTIILVRRNRILQKRLNALRAETRRFLRSVLNNPENQQRRSQIPLHLEDSSSTEKIVSTLSPLLPADPTKNSFQITSCGNRDHPNDESSSSDKSEASRSEC</sequence>
<feature type="compositionally biased region" description="Polar residues" evidence="1">
    <location>
        <begin position="138"/>
        <end position="147"/>
    </location>
</feature>
<evidence type="ECO:0000313" key="3">
    <source>
        <dbReference type="Proteomes" id="UP000078541"/>
    </source>
</evidence>
<keyword evidence="3" id="KW-1185">Reference proteome</keyword>
<name>A0A195EQG8_9HYME</name>
<organism evidence="2 3">
    <name type="scientific">Trachymyrmex septentrionalis</name>
    <dbReference type="NCBI Taxonomy" id="34720"/>
    <lineage>
        <taxon>Eukaryota</taxon>
        <taxon>Metazoa</taxon>
        <taxon>Ecdysozoa</taxon>
        <taxon>Arthropoda</taxon>
        <taxon>Hexapoda</taxon>
        <taxon>Insecta</taxon>
        <taxon>Pterygota</taxon>
        <taxon>Neoptera</taxon>
        <taxon>Endopterygota</taxon>
        <taxon>Hymenoptera</taxon>
        <taxon>Apocrita</taxon>
        <taxon>Aculeata</taxon>
        <taxon>Formicoidea</taxon>
        <taxon>Formicidae</taxon>
        <taxon>Myrmicinae</taxon>
        <taxon>Trachymyrmex</taxon>
    </lineage>
</organism>
<evidence type="ECO:0000313" key="2">
    <source>
        <dbReference type="EMBL" id="KYN30421.1"/>
    </source>
</evidence>
<dbReference type="AlphaFoldDB" id="A0A195EQG8"/>
<feature type="region of interest" description="Disordered" evidence="1">
    <location>
        <begin position="167"/>
        <end position="207"/>
    </location>
</feature>
<protein>
    <submittedName>
        <fullName evidence="2">Uncharacterized protein</fullName>
    </submittedName>
</protein>
<feature type="compositionally biased region" description="Polar residues" evidence="1">
    <location>
        <begin position="175"/>
        <end position="185"/>
    </location>
</feature>
<feature type="compositionally biased region" description="Basic and acidic residues" evidence="1">
    <location>
        <begin position="186"/>
        <end position="207"/>
    </location>
</feature>
<dbReference type="STRING" id="34720.A0A195EQG8"/>
<feature type="region of interest" description="Disordered" evidence="1">
    <location>
        <begin position="138"/>
        <end position="157"/>
    </location>
</feature>
<proteinExistence type="predicted"/>
<dbReference type="Proteomes" id="UP000078541">
    <property type="component" value="Unassembled WGS sequence"/>
</dbReference>
<accession>A0A195EQG8</accession>
<reference evidence="2 3" key="1">
    <citation type="submission" date="2016-03" db="EMBL/GenBank/DDBJ databases">
        <title>Trachymyrmex septentrionalis WGS genome.</title>
        <authorList>
            <person name="Nygaard S."/>
            <person name="Hu H."/>
            <person name="Boomsma J."/>
            <person name="Zhang G."/>
        </authorList>
    </citation>
    <scope>NUCLEOTIDE SEQUENCE [LARGE SCALE GENOMIC DNA]</scope>
    <source>
        <strain evidence="2">Tsep2-gDNA-1</strain>
        <tissue evidence="2">Whole body</tissue>
    </source>
</reference>
<evidence type="ECO:0000256" key="1">
    <source>
        <dbReference type="SAM" id="MobiDB-lite"/>
    </source>
</evidence>
<dbReference type="OrthoDB" id="6374619at2759"/>
<gene>
    <name evidence="2" type="ORF">ALC56_15117</name>
</gene>
<dbReference type="EMBL" id="KQ982021">
    <property type="protein sequence ID" value="KYN30421.1"/>
    <property type="molecule type" value="Genomic_DNA"/>
</dbReference>